<dbReference type="Proteomes" id="UP000002872">
    <property type="component" value="Unassembled WGS sequence"/>
</dbReference>
<keyword evidence="2" id="KW-1185">Reference proteome</keyword>
<proteinExistence type="predicted"/>
<protein>
    <submittedName>
        <fullName evidence="1">Uncharacterized protein</fullName>
    </submittedName>
</protein>
<name>I3EGR2_NEMP3</name>
<sequence>MVPSYTRIPENIPENSQDPIKDEILQYANHVETMLLNLFMCLTYNPETNKCSTEYMHGASTALIEFFNKYSVPTENASQTKHRDWCKVVSRLNNPNIRYAKESRTMLHAGLENILYVICELFPLNHAMRNTIVNTIHISRNTGLERTKKLEELFLNILNRCLAGNHQISISTSILAPLSENRQSIDVFGSITLVFERNNKKERIELITFPVMSRFTLLSDFRDYSEDIKNEFMGLKEKYSDINKYTGNLISNYLNNTLESLKKKTLEQNLGMLNNILKNENIQNRLFLYGYGDIDYKAAIINYFCITNRNRVSDNQLLCIIINIIGNTLIPNLETRKKILPQIMYFTEHKEHFSNIEYDLENMPTAEISNDLLNNIIESMIYINHSKEAFLEYFSYFLKKSIYYKQELKIFGVLDSFKAIFIKVPEKYEFGILTEIMQKMKECMESNAVTSLNNIWFAWLCYACMNINNPMFINFIYAYLDPMRVSNEYILRNAIKLKNISKKILSALEKEKESLCNGNDPVSKKKYDKLTSIFKSQLITEIGGLSLSEMPSRKRIYCGQRTHKE</sequence>
<dbReference type="VEuPathDB" id="MicrosporidiaDB:NEQG_01099"/>
<gene>
    <name evidence="1" type="ORF">NEQG_01099</name>
</gene>
<evidence type="ECO:0000313" key="1">
    <source>
        <dbReference type="EMBL" id="EIJ88409.1"/>
    </source>
</evidence>
<reference evidence="1" key="1">
    <citation type="submission" date="2011-01" db="EMBL/GenBank/DDBJ databases">
        <title>The Genome Sequence of Nematocida parisii strain ERTm3.</title>
        <authorList>
            <consortium name="The Broad Institute Genome Sequencing Platform"/>
            <consortium name="The Broad Institute Genome Sequencing Center for Infectious Disease"/>
            <person name="Cuomo C."/>
            <person name="Troemel E."/>
            <person name="Young S.K."/>
            <person name="Zeng Q."/>
            <person name="Gargeya S."/>
            <person name="Fitzgerald M."/>
            <person name="Haas B."/>
            <person name="Abouelleil A."/>
            <person name="Alvarado L."/>
            <person name="Arachchi H.M."/>
            <person name="Berlin A."/>
            <person name="Chapman S.B."/>
            <person name="Gearin G."/>
            <person name="Goldberg J."/>
            <person name="Griggs A."/>
            <person name="Gujja S."/>
            <person name="Hansen M."/>
            <person name="Heiman D."/>
            <person name="Howarth C."/>
            <person name="Larimer J."/>
            <person name="Lui A."/>
            <person name="MacDonald P.J.P."/>
            <person name="McCowen C."/>
            <person name="Montmayeur A."/>
            <person name="Murphy C."/>
            <person name="Neiman D."/>
            <person name="Pearson M."/>
            <person name="Priest M."/>
            <person name="Roberts A."/>
            <person name="Saif S."/>
            <person name="Shea T."/>
            <person name="Sisk P."/>
            <person name="Stolte C."/>
            <person name="Sykes S."/>
            <person name="Wortman J."/>
            <person name="Nusbaum C."/>
            <person name="Birren B."/>
        </authorList>
    </citation>
    <scope>NUCLEOTIDE SEQUENCE</scope>
    <source>
        <strain evidence="1">ERTm3</strain>
    </source>
</reference>
<dbReference type="AlphaFoldDB" id="I3EGR2"/>
<dbReference type="EMBL" id="GL870878">
    <property type="protein sequence ID" value="EIJ88409.1"/>
    <property type="molecule type" value="Genomic_DNA"/>
</dbReference>
<evidence type="ECO:0000313" key="2">
    <source>
        <dbReference type="Proteomes" id="UP000002872"/>
    </source>
</evidence>
<dbReference type="InParanoid" id="I3EGR2"/>
<accession>I3EGR2</accession>
<dbReference type="OrthoDB" id="2197458at2759"/>
<dbReference type="HOGENOM" id="CLU_009683_3_2_1"/>
<organism evidence="1 2">
    <name type="scientific">Nematocida parisii (strain ERTm3)</name>
    <name type="common">Nematode killer fungus</name>
    <dbReference type="NCBI Taxonomy" id="935791"/>
    <lineage>
        <taxon>Eukaryota</taxon>
        <taxon>Fungi</taxon>
        <taxon>Fungi incertae sedis</taxon>
        <taxon>Microsporidia</taxon>
        <taxon>Nematocida</taxon>
    </lineage>
</organism>